<name>A0A382MCN9_9ZZZZ</name>
<dbReference type="NCBIfam" id="TIGR00154">
    <property type="entry name" value="ispE"/>
    <property type="match status" value="1"/>
</dbReference>
<protein>
    <recommendedName>
        <fullName evidence="2">4-(cytidine 5'-diphospho)-2-C-methyl-D-erythritol kinase</fullName>
        <ecNumber evidence="2">2.7.1.148</ecNumber>
    </recommendedName>
    <alternativeName>
        <fullName evidence="7">4-(cytidine-5'-diphospho)-2-C-methyl-D-erythritol kinase</fullName>
    </alternativeName>
</protein>
<dbReference type="PIRSF" id="PIRSF010376">
    <property type="entry name" value="IspE"/>
    <property type="match status" value="1"/>
</dbReference>
<dbReference type="SUPFAM" id="SSF54211">
    <property type="entry name" value="Ribosomal protein S5 domain 2-like"/>
    <property type="match status" value="1"/>
</dbReference>
<feature type="domain" description="GHMP kinase N-terminal" evidence="8">
    <location>
        <begin position="63"/>
        <end position="140"/>
    </location>
</feature>
<evidence type="ECO:0000313" key="10">
    <source>
        <dbReference type="EMBL" id="SVC45477.1"/>
    </source>
</evidence>
<dbReference type="Gene3D" id="3.30.70.890">
    <property type="entry name" value="GHMP kinase, C-terminal domain"/>
    <property type="match status" value="1"/>
</dbReference>
<evidence type="ECO:0000256" key="1">
    <source>
        <dbReference type="ARBA" id="ARBA00009684"/>
    </source>
</evidence>
<evidence type="ECO:0000256" key="4">
    <source>
        <dbReference type="ARBA" id="ARBA00022741"/>
    </source>
</evidence>
<keyword evidence="5" id="KW-0418">Kinase</keyword>
<dbReference type="GO" id="GO:0050515">
    <property type="term" value="F:4-(cytidine 5'-diphospho)-2-C-methyl-D-erythritol kinase activity"/>
    <property type="evidence" value="ECO:0007669"/>
    <property type="project" value="UniProtKB-EC"/>
</dbReference>
<dbReference type="PANTHER" id="PTHR43527">
    <property type="entry name" value="4-DIPHOSPHOCYTIDYL-2-C-METHYL-D-ERYTHRITOL KINASE, CHLOROPLASTIC"/>
    <property type="match status" value="1"/>
</dbReference>
<organism evidence="10">
    <name type="scientific">marine metagenome</name>
    <dbReference type="NCBI Taxonomy" id="408172"/>
    <lineage>
        <taxon>unclassified sequences</taxon>
        <taxon>metagenomes</taxon>
        <taxon>ecological metagenomes</taxon>
    </lineage>
</organism>
<evidence type="ECO:0000259" key="8">
    <source>
        <dbReference type="Pfam" id="PF00288"/>
    </source>
</evidence>
<dbReference type="InterPro" id="IPR006204">
    <property type="entry name" value="GHMP_kinase_N_dom"/>
</dbReference>
<keyword evidence="4" id="KW-0547">Nucleotide-binding</keyword>
<keyword evidence="3" id="KW-0808">Transferase</keyword>
<evidence type="ECO:0000256" key="5">
    <source>
        <dbReference type="ARBA" id="ARBA00022777"/>
    </source>
</evidence>
<dbReference type="EC" id="2.7.1.148" evidence="2"/>
<proteinExistence type="inferred from homology"/>
<evidence type="ECO:0000256" key="7">
    <source>
        <dbReference type="ARBA" id="ARBA00032554"/>
    </source>
</evidence>
<gene>
    <name evidence="10" type="ORF">METZ01_LOCUS298331</name>
</gene>
<dbReference type="HAMAP" id="MF_00061">
    <property type="entry name" value="IspE"/>
    <property type="match status" value="1"/>
</dbReference>
<dbReference type="InterPro" id="IPR013750">
    <property type="entry name" value="GHMP_kinase_C_dom"/>
</dbReference>
<dbReference type="Gene3D" id="3.30.230.10">
    <property type="match status" value="1"/>
</dbReference>
<evidence type="ECO:0000256" key="6">
    <source>
        <dbReference type="ARBA" id="ARBA00022840"/>
    </source>
</evidence>
<dbReference type="InterPro" id="IPR004424">
    <property type="entry name" value="IspE"/>
</dbReference>
<dbReference type="GO" id="GO:0005524">
    <property type="term" value="F:ATP binding"/>
    <property type="evidence" value="ECO:0007669"/>
    <property type="project" value="UniProtKB-KW"/>
</dbReference>
<dbReference type="InterPro" id="IPR014721">
    <property type="entry name" value="Ribsml_uS5_D2-typ_fold_subgr"/>
</dbReference>
<comment type="similarity">
    <text evidence="1">Belongs to the GHMP kinase family. IspE subfamily.</text>
</comment>
<evidence type="ECO:0000256" key="2">
    <source>
        <dbReference type="ARBA" id="ARBA00012052"/>
    </source>
</evidence>
<evidence type="ECO:0000256" key="3">
    <source>
        <dbReference type="ARBA" id="ARBA00022679"/>
    </source>
</evidence>
<feature type="domain" description="GHMP kinase C-terminal" evidence="9">
    <location>
        <begin position="197"/>
        <end position="267"/>
    </location>
</feature>
<dbReference type="Pfam" id="PF08544">
    <property type="entry name" value="GHMP_kinases_C"/>
    <property type="match status" value="1"/>
</dbReference>
<reference evidence="10" key="1">
    <citation type="submission" date="2018-05" db="EMBL/GenBank/DDBJ databases">
        <authorList>
            <person name="Lanie J.A."/>
            <person name="Ng W.-L."/>
            <person name="Kazmierczak K.M."/>
            <person name="Andrzejewski T.M."/>
            <person name="Davidsen T.M."/>
            <person name="Wayne K.J."/>
            <person name="Tettelin H."/>
            <person name="Glass J.I."/>
            <person name="Rusch D."/>
            <person name="Podicherti R."/>
            <person name="Tsui H.-C.T."/>
            <person name="Winkler M.E."/>
        </authorList>
    </citation>
    <scope>NUCLEOTIDE SEQUENCE</scope>
</reference>
<dbReference type="PANTHER" id="PTHR43527:SF2">
    <property type="entry name" value="4-DIPHOSPHOCYTIDYL-2-C-METHYL-D-ERYTHRITOL KINASE, CHLOROPLASTIC"/>
    <property type="match status" value="1"/>
</dbReference>
<dbReference type="EMBL" id="UINC01092141">
    <property type="protein sequence ID" value="SVC45477.1"/>
    <property type="molecule type" value="Genomic_DNA"/>
</dbReference>
<evidence type="ECO:0000259" key="9">
    <source>
        <dbReference type="Pfam" id="PF08544"/>
    </source>
</evidence>
<keyword evidence="6" id="KW-0067">ATP-binding</keyword>
<dbReference type="InterPro" id="IPR036554">
    <property type="entry name" value="GHMP_kinase_C_sf"/>
</dbReference>
<dbReference type="InterPro" id="IPR020568">
    <property type="entry name" value="Ribosomal_Su5_D2-typ_SF"/>
</dbReference>
<dbReference type="GO" id="GO:0016114">
    <property type="term" value="P:terpenoid biosynthetic process"/>
    <property type="evidence" value="ECO:0007669"/>
    <property type="project" value="InterPro"/>
</dbReference>
<accession>A0A382MCN9</accession>
<dbReference type="SUPFAM" id="SSF55060">
    <property type="entry name" value="GHMP Kinase, C-terminal domain"/>
    <property type="match status" value="1"/>
</dbReference>
<dbReference type="Pfam" id="PF00288">
    <property type="entry name" value="GHMP_kinases_N"/>
    <property type="match status" value="1"/>
</dbReference>
<dbReference type="AlphaFoldDB" id="A0A382MCN9"/>
<sequence>MLVRAPAKINLFLRVLAREDSGYHQIETLFTAVNFYDEIQFQLTTGEISLRVVGSDLGPIRENLVYRAATLFFSRMGASKGEDIILQKKIPTESGLGGGSSDAGATLRTLNFMLGKPFSSSVLMNMAIQLGADVPFFSSGLGAALAWGRGERLMPIGFHSHVVLALTSIPVGTAGAYDGLVLSRRTTESGVVPREITSLEQLATFSSNHFEENVFERYPELEDLRQSIERVGSPVARLSGSGGTVFGLFRTADEAHAATNELSRYWPDIQFVVAETLDSQPEPNVLT</sequence>